<evidence type="ECO:0000259" key="1">
    <source>
        <dbReference type="Pfam" id="PF02581"/>
    </source>
</evidence>
<dbReference type="Pfam" id="PF02581">
    <property type="entry name" value="TMP-TENI"/>
    <property type="match status" value="1"/>
</dbReference>
<dbReference type="InterPro" id="IPR036206">
    <property type="entry name" value="ThiamineP_synth_sf"/>
</dbReference>
<dbReference type="EMBL" id="UINC01106037">
    <property type="protein sequence ID" value="SVC70411.1"/>
    <property type="molecule type" value="Genomic_DNA"/>
</dbReference>
<proteinExistence type="predicted"/>
<dbReference type="InterPro" id="IPR022998">
    <property type="entry name" value="ThiamineP_synth_TenI"/>
</dbReference>
<evidence type="ECO:0000313" key="2">
    <source>
        <dbReference type="EMBL" id="SVC70411.1"/>
    </source>
</evidence>
<organism evidence="2">
    <name type="scientific">marine metagenome</name>
    <dbReference type="NCBI Taxonomy" id="408172"/>
    <lineage>
        <taxon>unclassified sequences</taxon>
        <taxon>metagenomes</taxon>
        <taxon>ecological metagenomes</taxon>
    </lineage>
</organism>
<dbReference type="InterPro" id="IPR013785">
    <property type="entry name" value="Aldolase_TIM"/>
</dbReference>
<sequence length="74" mass="8580">MNYRLKKDFIIIGSAHNLREIRIKELQRVDAIFLSSIFKKNNNYLGLFKFLNLNSLSKKNVIALGGISQKNKKI</sequence>
<feature type="non-terminal residue" evidence="2">
    <location>
        <position position="74"/>
    </location>
</feature>
<dbReference type="AlphaFoldDB" id="A0A382PEU9"/>
<gene>
    <name evidence="2" type="ORF">METZ01_LOCUS323265</name>
</gene>
<accession>A0A382PEU9</accession>
<protein>
    <recommendedName>
        <fullName evidence="1">Thiamine phosphate synthase/TenI domain-containing protein</fullName>
    </recommendedName>
</protein>
<reference evidence="2" key="1">
    <citation type="submission" date="2018-05" db="EMBL/GenBank/DDBJ databases">
        <authorList>
            <person name="Lanie J.A."/>
            <person name="Ng W.-L."/>
            <person name="Kazmierczak K.M."/>
            <person name="Andrzejewski T.M."/>
            <person name="Davidsen T.M."/>
            <person name="Wayne K.J."/>
            <person name="Tettelin H."/>
            <person name="Glass J.I."/>
            <person name="Rusch D."/>
            <person name="Podicherti R."/>
            <person name="Tsui H.-C.T."/>
            <person name="Winkler M.E."/>
        </authorList>
    </citation>
    <scope>NUCLEOTIDE SEQUENCE</scope>
</reference>
<dbReference type="SUPFAM" id="SSF51391">
    <property type="entry name" value="Thiamin phosphate synthase"/>
    <property type="match status" value="1"/>
</dbReference>
<dbReference type="Gene3D" id="3.20.20.70">
    <property type="entry name" value="Aldolase class I"/>
    <property type="match status" value="1"/>
</dbReference>
<feature type="domain" description="Thiamine phosphate synthase/TenI" evidence="1">
    <location>
        <begin position="4"/>
        <end position="71"/>
    </location>
</feature>
<name>A0A382PEU9_9ZZZZ</name>